<evidence type="ECO:0000256" key="9">
    <source>
        <dbReference type="ARBA" id="ARBA00023136"/>
    </source>
</evidence>
<feature type="transmembrane region" description="Helical" evidence="12">
    <location>
        <begin position="251"/>
        <end position="268"/>
    </location>
</feature>
<dbReference type="HAMAP" id="MF_01350">
    <property type="entry name" value="NDH1_NuoH"/>
    <property type="match status" value="1"/>
</dbReference>
<name>D3U709_9CRUS</name>
<comment type="function">
    <text evidence="1">Core subunit of the mitochondrial membrane respiratory chain NADH dehydrogenase (Complex I) that is believed to belong to the minimal assembly required for catalysis. Complex I functions in the transfer of electrons from NADH to the respiratory chain. The immediate electron acceptor for the enzyme is believed to be ubiquinone.</text>
</comment>
<evidence type="ECO:0000256" key="8">
    <source>
        <dbReference type="ARBA" id="ARBA00023075"/>
    </source>
</evidence>
<feature type="transmembrane region" description="Helical" evidence="12">
    <location>
        <begin position="72"/>
        <end position="90"/>
    </location>
</feature>
<keyword evidence="6 10" id="KW-0812">Transmembrane</keyword>
<gene>
    <name evidence="13" type="primary">nad1</name>
</gene>
<dbReference type="InterPro" id="IPR018086">
    <property type="entry name" value="NADH_UbQ_OxRdtase_su1_CS"/>
</dbReference>
<dbReference type="EC" id="7.1.1.2" evidence="11"/>
<evidence type="ECO:0000256" key="1">
    <source>
        <dbReference type="ARBA" id="ARBA00003257"/>
    </source>
</evidence>
<keyword evidence="8 11" id="KW-0830">Ubiquinone</keyword>
<feature type="transmembrane region" description="Helical" evidence="12">
    <location>
        <begin position="223"/>
        <end position="245"/>
    </location>
</feature>
<feature type="transmembrane region" description="Helical" evidence="12">
    <location>
        <begin position="102"/>
        <end position="123"/>
    </location>
</feature>
<proteinExistence type="inferred from homology"/>
<feature type="transmembrane region" description="Helical" evidence="12">
    <location>
        <begin position="144"/>
        <end position="164"/>
    </location>
</feature>
<keyword evidence="7 12" id="KW-1133">Transmembrane helix</keyword>
<sequence>MLNSVLIIKHIILTLAVLVSVAFITLLEHKILAYTQKRKGPNKVGYKGLLQPFSDAIKLFIKEPIYPAKSNLYIFILSPLLMFSIMLIMWFCYPSSFSMSEIYLSIILFLSCLSISVYSSLMAGWASNSKYALLGSLRALAQTISYEVSLALILLSFIVITSSYSMETFSKTPSQWFMFMSIPLSLIWLITCLAETSRTPFDFSEGESELVSGFNTEYSSGTFALFIMAEYGNVMFMSFLFALMFMGGSESPLFSIKLTTIAFTFIWVRGTLPRMRYDKLMYLAWKVFLPVSLNYLLFFTSMKTIFITYW</sequence>
<keyword evidence="5" id="KW-0813">Transport</keyword>
<dbReference type="AlphaFoldDB" id="D3U709"/>
<protein>
    <recommendedName>
        <fullName evidence="4 11">NADH-ubiquinone oxidoreductase chain 1</fullName>
        <ecNumber evidence="11">7.1.1.2</ecNumber>
    </recommendedName>
</protein>
<dbReference type="PANTHER" id="PTHR11432:SF3">
    <property type="entry name" value="NADH-UBIQUINONE OXIDOREDUCTASE CHAIN 1"/>
    <property type="match status" value="1"/>
</dbReference>
<dbReference type="GO" id="GO:0009060">
    <property type="term" value="P:aerobic respiration"/>
    <property type="evidence" value="ECO:0007669"/>
    <property type="project" value="TreeGrafter"/>
</dbReference>
<dbReference type="PROSITE" id="PS00668">
    <property type="entry name" value="COMPLEX1_ND1_2"/>
    <property type="match status" value="1"/>
</dbReference>
<dbReference type="GO" id="GO:0005743">
    <property type="term" value="C:mitochondrial inner membrane"/>
    <property type="evidence" value="ECO:0007669"/>
    <property type="project" value="UniProtKB-SubCell"/>
</dbReference>
<evidence type="ECO:0000256" key="5">
    <source>
        <dbReference type="ARBA" id="ARBA00022448"/>
    </source>
</evidence>
<feature type="transmembrane region" description="Helical" evidence="12">
    <location>
        <begin position="280"/>
        <end position="300"/>
    </location>
</feature>
<evidence type="ECO:0000256" key="4">
    <source>
        <dbReference type="ARBA" id="ARBA00021009"/>
    </source>
</evidence>
<evidence type="ECO:0000256" key="10">
    <source>
        <dbReference type="RuleBase" id="RU000471"/>
    </source>
</evidence>
<feature type="transmembrane region" description="Helical" evidence="12">
    <location>
        <begin position="6"/>
        <end position="27"/>
    </location>
</feature>
<dbReference type="PROSITE" id="PS00667">
    <property type="entry name" value="COMPLEX1_ND1_1"/>
    <property type="match status" value="1"/>
</dbReference>
<organism evidence="13">
    <name type="scientific">Eophreatoicus karrkkanj</name>
    <dbReference type="NCBI Taxonomy" id="496899"/>
    <lineage>
        <taxon>Eukaryota</taxon>
        <taxon>Metazoa</taxon>
        <taxon>Ecdysozoa</taxon>
        <taxon>Arthropoda</taxon>
        <taxon>Crustacea</taxon>
        <taxon>Multicrustacea</taxon>
        <taxon>Malacostraca</taxon>
        <taxon>Eumalacostraca</taxon>
        <taxon>Peracarida</taxon>
        <taxon>Isopoda</taxon>
        <taxon>Phreatoicidea</taxon>
        <taxon>Amphisopidae</taxon>
        <taxon>Eophreatoicus</taxon>
    </lineage>
</organism>
<geneLocation type="mitochondrion" evidence="13"/>
<comment type="subcellular location">
    <subcellularLocation>
        <location evidence="10">Mitochondrion inner membrane</location>
        <topology evidence="10">Multi-pass membrane protein</topology>
    </subcellularLocation>
    <subcellularLocation>
        <location evidence="2">Mitochondrion membrane</location>
        <topology evidence="2">Multi-pass membrane protein</topology>
    </subcellularLocation>
</comment>
<evidence type="ECO:0000313" key="13">
    <source>
        <dbReference type="EMBL" id="ACN72767.1"/>
    </source>
</evidence>
<comment type="catalytic activity">
    <reaction evidence="11">
        <text>a ubiquinone + NADH + 5 H(+)(in) = a ubiquinol + NAD(+) + 4 H(+)(out)</text>
        <dbReference type="Rhea" id="RHEA:29091"/>
        <dbReference type="Rhea" id="RHEA-COMP:9565"/>
        <dbReference type="Rhea" id="RHEA-COMP:9566"/>
        <dbReference type="ChEBI" id="CHEBI:15378"/>
        <dbReference type="ChEBI" id="CHEBI:16389"/>
        <dbReference type="ChEBI" id="CHEBI:17976"/>
        <dbReference type="ChEBI" id="CHEBI:57540"/>
        <dbReference type="ChEBI" id="CHEBI:57945"/>
        <dbReference type="EC" id="7.1.1.2"/>
    </reaction>
</comment>
<reference evidence="13" key="1">
    <citation type="journal article" date="2010" name="Comp. Biochem. Physiol. Part D Genomics Proteomics">
        <title>The Australian fresh water isopod (Phreatoicidea: Isopoda) allows insights into the early mitogenomic evolution of isopods.</title>
        <authorList>
            <person name="Kilpert F."/>
            <person name="Podsiadlowski L."/>
        </authorList>
    </citation>
    <scope>NUCLEOTIDE SEQUENCE</scope>
    <source>
        <strain evidence="13">14</strain>
    </source>
</reference>
<dbReference type="PANTHER" id="PTHR11432">
    <property type="entry name" value="NADH DEHYDROGENASE SUBUNIT 1"/>
    <property type="match status" value="1"/>
</dbReference>
<keyword evidence="9 12" id="KW-0472">Membrane</keyword>
<accession>D3U709</accession>
<keyword evidence="11 13" id="KW-0496">Mitochondrion</keyword>
<dbReference type="Pfam" id="PF00146">
    <property type="entry name" value="NADHdh"/>
    <property type="match status" value="1"/>
</dbReference>
<comment type="similarity">
    <text evidence="3 10">Belongs to the complex I subunit 1 family.</text>
</comment>
<evidence type="ECO:0000256" key="3">
    <source>
        <dbReference type="ARBA" id="ARBA00010535"/>
    </source>
</evidence>
<dbReference type="EMBL" id="FJ790313">
    <property type="protein sequence ID" value="ACN72767.1"/>
    <property type="molecule type" value="Genomic_DNA"/>
</dbReference>
<evidence type="ECO:0000256" key="6">
    <source>
        <dbReference type="ARBA" id="ARBA00022692"/>
    </source>
</evidence>
<dbReference type="GO" id="GO:0008137">
    <property type="term" value="F:NADH dehydrogenase (ubiquinone) activity"/>
    <property type="evidence" value="ECO:0007669"/>
    <property type="project" value="UniProtKB-EC"/>
</dbReference>
<keyword evidence="10" id="KW-0520">NAD</keyword>
<evidence type="ECO:0000256" key="7">
    <source>
        <dbReference type="ARBA" id="ARBA00022989"/>
    </source>
</evidence>
<feature type="transmembrane region" description="Helical" evidence="12">
    <location>
        <begin position="176"/>
        <end position="194"/>
    </location>
</feature>
<dbReference type="GO" id="GO:0003954">
    <property type="term" value="F:NADH dehydrogenase activity"/>
    <property type="evidence" value="ECO:0007669"/>
    <property type="project" value="TreeGrafter"/>
</dbReference>
<evidence type="ECO:0000256" key="12">
    <source>
        <dbReference type="SAM" id="Phobius"/>
    </source>
</evidence>
<evidence type="ECO:0000256" key="11">
    <source>
        <dbReference type="RuleBase" id="RU000473"/>
    </source>
</evidence>
<dbReference type="InterPro" id="IPR001694">
    <property type="entry name" value="NADH_UbQ_OxRdtase_su1/FPO"/>
</dbReference>
<evidence type="ECO:0000256" key="2">
    <source>
        <dbReference type="ARBA" id="ARBA00004225"/>
    </source>
</evidence>